<reference evidence="2" key="1">
    <citation type="submission" date="2023-06" db="EMBL/GenBank/DDBJ databases">
        <title>Survivors Of The Sea: Transcriptome response of Skeletonema marinoi to long-term dormancy.</title>
        <authorList>
            <person name="Pinder M.I.M."/>
            <person name="Kourtchenko O."/>
            <person name="Robertson E.K."/>
            <person name="Larsson T."/>
            <person name="Maumus F."/>
            <person name="Osuna-Cruz C.M."/>
            <person name="Vancaester E."/>
            <person name="Stenow R."/>
            <person name="Vandepoele K."/>
            <person name="Ploug H."/>
            <person name="Bruchert V."/>
            <person name="Godhe A."/>
            <person name="Topel M."/>
        </authorList>
    </citation>
    <scope>NUCLEOTIDE SEQUENCE</scope>
    <source>
        <strain evidence="2">R05AC</strain>
    </source>
</reference>
<comment type="caution">
    <text evidence="2">The sequence shown here is derived from an EMBL/GenBank/DDBJ whole genome shotgun (WGS) entry which is preliminary data.</text>
</comment>
<name>A0AAD8Y1K1_9STRA</name>
<feature type="compositionally biased region" description="Polar residues" evidence="1">
    <location>
        <begin position="162"/>
        <end position="174"/>
    </location>
</feature>
<feature type="region of interest" description="Disordered" evidence="1">
    <location>
        <begin position="1"/>
        <end position="45"/>
    </location>
</feature>
<feature type="region of interest" description="Disordered" evidence="1">
    <location>
        <begin position="235"/>
        <end position="262"/>
    </location>
</feature>
<gene>
    <name evidence="2" type="ORF">QTG54_012002</name>
</gene>
<sequence length="622" mass="67355">MTQPSPIGGKNSDREEEDDDFLNFCKNRPHENGGQGNNAGSNKMTSDAGAIFRSVTADDDNAPVVNDGNADFSTAILMGNLSASNSNQVKRVAGPAGWVSNAMQGVSVPMNVKQVAAHFRGQMKMPTAGVPAPMSSAVVPQQKAPTLPTPLMPTTSPLKRQSAPSKSNHSTRATTAAGKHGREAADQTYVERWTCDVCKTRSFDTFEEANSHEISCKILHDAKKKKERDGTVFPWEQKAQQQQQKEAPPKRKKKKTQEEEKLQSALNNLVLTAAAASSTNREMPIAGPARHPNLALIPSAERSNVLSQYNNLLVRHVEFFYPAASHLDYDNLSGSMNGSLMSRNRLGLRCIHCKDSPNHVTAAAFFPRTIGSIASGLGTIGTRHFGWGKCPFAEPQLVEQMMEAKKTSSSETRARGRMGLDAYCKDFASRCGIYDDELSGICWEEGSNPGALVQMAPPLSSTTSASVMETDQNAVAALLAGMKNSTNIETRSFVPTETPNFWECNGCRMVPLDFRAKGSVVFSVCEPSNDQVGKHLSECGRNKPLTIPHNATIESFYGEQVPPIKVTWNSNSNSELSPVAPVVASSSGRKSRRSSSNVSVKSGTEDGLLCFDEDKEYTTDVS</sequence>
<evidence type="ECO:0000256" key="1">
    <source>
        <dbReference type="SAM" id="MobiDB-lite"/>
    </source>
</evidence>
<feature type="compositionally biased region" description="Low complexity" evidence="1">
    <location>
        <begin position="577"/>
        <end position="602"/>
    </location>
</feature>
<dbReference type="Proteomes" id="UP001224775">
    <property type="component" value="Unassembled WGS sequence"/>
</dbReference>
<feature type="region of interest" description="Disordered" evidence="1">
    <location>
        <begin position="141"/>
        <end position="185"/>
    </location>
</feature>
<feature type="compositionally biased region" description="Low complexity" evidence="1">
    <location>
        <begin position="236"/>
        <end position="246"/>
    </location>
</feature>
<feature type="region of interest" description="Disordered" evidence="1">
    <location>
        <begin position="570"/>
        <end position="604"/>
    </location>
</feature>
<evidence type="ECO:0000313" key="3">
    <source>
        <dbReference type="Proteomes" id="UP001224775"/>
    </source>
</evidence>
<protein>
    <submittedName>
        <fullName evidence="2">Uncharacterized protein</fullName>
    </submittedName>
</protein>
<accession>A0AAD8Y1K1</accession>
<evidence type="ECO:0000313" key="2">
    <source>
        <dbReference type="EMBL" id="KAK1737135.1"/>
    </source>
</evidence>
<organism evidence="2 3">
    <name type="scientific">Skeletonema marinoi</name>
    <dbReference type="NCBI Taxonomy" id="267567"/>
    <lineage>
        <taxon>Eukaryota</taxon>
        <taxon>Sar</taxon>
        <taxon>Stramenopiles</taxon>
        <taxon>Ochrophyta</taxon>
        <taxon>Bacillariophyta</taxon>
        <taxon>Coscinodiscophyceae</taxon>
        <taxon>Thalassiosirophycidae</taxon>
        <taxon>Thalassiosirales</taxon>
        <taxon>Skeletonemataceae</taxon>
        <taxon>Skeletonema</taxon>
        <taxon>Skeletonema marinoi-dohrnii complex</taxon>
    </lineage>
</organism>
<dbReference type="EMBL" id="JATAAI010000026">
    <property type="protein sequence ID" value="KAK1737135.1"/>
    <property type="molecule type" value="Genomic_DNA"/>
</dbReference>
<proteinExistence type="predicted"/>
<dbReference type="AlphaFoldDB" id="A0AAD8Y1K1"/>
<keyword evidence="3" id="KW-1185">Reference proteome</keyword>